<dbReference type="PROSITE" id="PS00455">
    <property type="entry name" value="AMP_BINDING"/>
    <property type="match status" value="5"/>
</dbReference>
<dbReference type="NCBIfam" id="NF003417">
    <property type="entry name" value="PRK04813.1"/>
    <property type="match status" value="5"/>
</dbReference>
<dbReference type="NCBIfam" id="TIGR01720">
    <property type="entry name" value="NRPS-para261"/>
    <property type="match status" value="1"/>
</dbReference>
<evidence type="ECO:0000256" key="2">
    <source>
        <dbReference type="ARBA" id="ARBA00022450"/>
    </source>
</evidence>
<comment type="cofactor">
    <cofactor evidence="1">
        <name>pantetheine 4'-phosphate</name>
        <dbReference type="ChEBI" id="CHEBI:47942"/>
    </cofactor>
</comment>
<dbReference type="CDD" id="cd19531">
    <property type="entry name" value="LCL_NRPS-like"/>
    <property type="match status" value="3"/>
</dbReference>
<dbReference type="InterPro" id="IPR001763">
    <property type="entry name" value="Rhodanese-like_dom"/>
</dbReference>
<feature type="domain" description="PLD phosphodiesterase" evidence="7">
    <location>
        <begin position="2510"/>
        <end position="2547"/>
    </location>
</feature>
<dbReference type="CDD" id="cd05930">
    <property type="entry name" value="A_NRPS"/>
    <property type="match status" value="2"/>
</dbReference>
<dbReference type="CDD" id="cd12116">
    <property type="entry name" value="A_NRPS_Ta1_like"/>
    <property type="match status" value="2"/>
</dbReference>
<dbReference type="NCBIfam" id="NF004282">
    <property type="entry name" value="PRK05691.1"/>
    <property type="match status" value="2"/>
</dbReference>
<dbReference type="InterPro" id="IPR000873">
    <property type="entry name" value="AMP-dep_synth/lig_dom"/>
</dbReference>
<dbReference type="Gene3D" id="2.30.38.10">
    <property type="entry name" value="Luciferase, Domain 3"/>
    <property type="match status" value="4"/>
</dbReference>
<dbReference type="SUPFAM" id="SSF47336">
    <property type="entry name" value="ACP-like"/>
    <property type="match status" value="5"/>
</dbReference>
<feature type="domain" description="Rhodanese" evidence="9">
    <location>
        <begin position="1114"/>
        <end position="1201"/>
    </location>
</feature>
<evidence type="ECO:0000256" key="3">
    <source>
        <dbReference type="ARBA" id="ARBA00022553"/>
    </source>
</evidence>
<evidence type="ECO:0000313" key="10">
    <source>
        <dbReference type="EMBL" id="MFC6632384.1"/>
    </source>
</evidence>
<dbReference type="Gene3D" id="3.30.559.10">
    <property type="entry name" value="Chloramphenicol acetyltransferase-like domain"/>
    <property type="match status" value="5"/>
</dbReference>
<feature type="domain" description="Carrier" evidence="8">
    <location>
        <begin position="570"/>
        <end position="645"/>
    </location>
</feature>
<dbReference type="InterPro" id="IPR020806">
    <property type="entry name" value="PKS_PP-bd"/>
</dbReference>
<dbReference type="PROSITE" id="PS50075">
    <property type="entry name" value="CARRIER"/>
    <property type="match status" value="5"/>
</dbReference>
<dbReference type="PROSITE" id="PS50035">
    <property type="entry name" value="PLD"/>
    <property type="match status" value="1"/>
</dbReference>
<dbReference type="InterPro" id="IPR009081">
    <property type="entry name" value="PP-bd_ACP"/>
</dbReference>
<dbReference type="Gene3D" id="3.40.50.1820">
    <property type="entry name" value="alpha/beta hydrolase"/>
    <property type="match status" value="1"/>
</dbReference>
<evidence type="ECO:0000259" key="9">
    <source>
        <dbReference type="PROSITE" id="PS50206"/>
    </source>
</evidence>
<dbReference type="Pfam" id="PF13193">
    <property type="entry name" value="AMP-binding_C"/>
    <property type="match status" value="4"/>
</dbReference>
<keyword evidence="11" id="KW-1185">Reference proteome</keyword>
<evidence type="ECO:0000259" key="7">
    <source>
        <dbReference type="PROSITE" id="PS50035"/>
    </source>
</evidence>
<reference evidence="11" key="1">
    <citation type="journal article" date="2019" name="Int. J. Syst. Evol. Microbiol.">
        <title>The Global Catalogue of Microorganisms (GCM) 10K type strain sequencing project: providing services to taxonomists for standard genome sequencing and annotation.</title>
        <authorList>
            <consortium name="The Broad Institute Genomics Platform"/>
            <consortium name="The Broad Institute Genome Sequencing Center for Infectious Disease"/>
            <person name="Wu L."/>
            <person name="Ma J."/>
        </authorList>
    </citation>
    <scope>NUCLEOTIDE SEQUENCE [LARGE SCALE GENOMIC DNA]</scope>
    <source>
        <strain evidence="11">CGMCC 1.13718</strain>
    </source>
</reference>
<keyword evidence="2" id="KW-0596">Phosphopantetheine</keyword>
<evidence type="ECO:0000313" key="11">
    <source>
        <dbReference type="Proteomes" id="UP001596425"/>
    </source>
</evidence>
<evidence type="ECO:0000256" key="5">
    <source>
        <dbReference type="ARBA" id="ARBA00022832"/>
    </source>
</evidence>
<dbReference type="Gene3D" id="3.40.50.12780">
    <property type="entry name" value="N-terminal domain of ligase-like"/>
    <property type="match status" value="1"/>
</dbReference>
<evidence type="ECO:0000256" key="4">
    <source>
        <dbReference type="ARBA" id="ARBA00022737"/>
    </source>
</evidence>
<keyword evidence="6" id="KW-0443">Lipid metabolism</keyword>
<dbReference type="SUPFAM" id="SSF52777">
    <property type="entry name" value="CoA-dependent acyltransferases"/>
    <property type="match status" value="10"/>
</dbReference>
<dbReference type="InterPro" id="IPR020845">
    <property type="entry name" value="AMP-binding_CS"/>
</dbReference>
<dbReference type="Gene3D" id="3.40.50.980">
    <property type="match status" value="8"/>
</dbReference>
<evidence type="ECO:0000256" key="6">
    <source>
        <dbReference type="ARBA" id="ARBA00023098"/>
    </source>
</evidence>
<keyword evidence="5" id="KW-0276">Fatty acid metabolism</keyword>
<sequence>MKTIQDFLEAHANSKTDSLAFTFIEDNDEQSQISFKELHQRAWAIAQSLSAEAEAGSRVVLLYPPGLEYIQAFLGCLYAGVVAVPLYPPQSKKHAGRVLAVIDDCQAGLVLTNDTLKQRLEAEISPFSVRGFEKLLNPDTSIPLIQPTADQIAFLQYTSGSTGTPKGVVVSHGNIIANLRTLQQATLCNEQDVFCNWLPLFHDLGLVNTLLLPIFLGAHSVLMAPVRFIKNPLAWFKAITEFKASICGAPNFAFDHCLERIKSHQLSGINLSTWRIAFNAAEPVDADTLMRFCDRYARVGFKESAIFPAYGMAEATVFICGGTHNAPYTANPFGSDELQKGKAEVREDLEKQQILVGHGHVQAEHQLKIVSPETLTAVPDGQVGEIWFAGPSLAQGYWNDEEKTKANFGFKLENDDQSYLRTGDLGFTLDGELYISGRIKDVLIIKGRNFHPQDFEKLAYNVYPGLNQNGAAAFEVNGNAVLLLEVSRNETRDFDYANASEIIKAAVFEQFEVVLEDILFLKTGRINRTSSGKIQRSLSKDRYLAKDIDCLYCAQKGEPQSNQQYGKTTVPVSKLEAELCVLWQEVFGLDSIGVEDNFLNLGGHSLLATTLIAQIQKKWLVEVSISEFFTASTIRRLAKVVEKASTREIPEINPVAKAVTSLPSFAQERMWFVNQFEPEQAQYNLSFSLSLYGELNESYLCQAFTDIISRHQALRTTFNEHDGQVYQKVQETVAFNIPTIDLTNLPKDEQESRINALSNDEASRGFNLAEDLMLRVSLLKLNPQSHIMLLTVHHIAADGWSLGVLTKELNALYTAQIYGSSSPLAELEIQYADYAHWQREWLTDGLQQKDLNYWRAHLSDLPVVHGLPLDHARPAVQTFKGASVYHTLPGELQEGLRSLARKHEATLFMLLNAAFASFLSRYSGDTDIVIGSPSANREQAEVAPLIGLFINNLVLRTDVSGDPAFIDVLKQSKERTFAAYEHQQLPFEKLVDELKPERNLSHSPLFQVMLVLQSREIDTLSLPDLEVRHLIPTSSSTQYDLTLTLQESDNGLEMEWQYATDIFKQSTIESMVRYFEVMLQGIIKAPDTKVSQLPLLGKEESSQILNGWNDTATEFPQDDCIHELFEQQVEAQPDAVAVAFGDEVVTYEQLNQRANRLARYLVQLGVKPDAVVGICVERSLEMLVGTLAIMKAGGAYLPMDPGYPKARLDYMIEDSGVQWIISQKHLAEQLKLKQSICLDEETLSAEVMQQEHTNFSKESLGLTSKNLAYLIYTSGSSGEPKGVMLEHRNAVNFLKSMQTEPGLAQQDILLAVTSLSFDIHVLELYLPLTVGGQVVLASSDDVMSPEQLATLMVEHEVTVMQATPATWKMLVNNGWQPHSNIKALCGGEALSEDLKKSLLARKSLELWNMYGPTETAVWSATRKIDNTISLGGPIANTLFYVLDSHLNPVPVGVAGELYIGGEGVARGYLNRSELTAERFVQSPFSDTRLYKTGDLVRWLHDGTLEYLHRADLQVKVRGHRIELEEIESALKQQSDVIDAVAQVWTEDSTSILVAYVTSNSTDIEERLQQKLTEHVEAILPAYMVPEVFMTLEKIPLTPNGKINRNALPKPQVTVGSEYVAPITETEKQLCQMWQHLLNLEVEQNQYISVKSNFFHLGGHSLLAARLVSMIRKRWQVEVPIRDLFSSQTVRKLASIVDESVRQDVSEILPAVGDNPTPLSFAQQRLWLIEQIESGTNQYNMCQAFRLSGELDTVAVSAAFKSIIKRHLVLRTTIQTKVSGEAIQQVSKDWDFAMLCLDLTDLSESEQDDAISDNIAEESSRPFDLSRDLMIRVKLLKLADDAHVLLVTMHHIAVDGWSVSIIFDEFNRLYRSPEQELPEITVQYGDYAQWQKDEFQGKVLNRHLTFWKTRLRNLPEVHSLATDRPRPPVQNYEGAHHLQTISAEVQEGIYNLARETDTTPFMVLQTALAILLARHSHNGDNTEDSENVVIGSPVANRKQAELAPLVGFFTNSVVLQTNLSGNPCFSDLLRRSKHDLLDVYEHTELPFEKLVDELKQERNLAYSPLFQVKFALQNNQQGWFDLPGISAHKIEQSHSVALHDLSVDIYELEQDGQAGGLKLDWEYATALFDAGTVERMSTHFEVLLKGIIKTPEAKVSELPSLSYEEIDELLTWSKWSPQTVDKKDISILELFEQQVAKNPDSIAAVIEQSGQFSEKISYHALNAKANQLANCLVEKGVKPDTLVGLCIERSLEMVIGIWGILKAGAAYVPIDPDYPEKHIEHILDDSGIDIVLTSAELLSELPFEDLQILLLDEELWDRFLGDYDEENLDREILGLTLHNLAYVIYTSGSTGLPKGVTVEHKALAQSTLSRFEVYQESPEGFALFSSFAFDSSIAGIFWTLVAGGKLCILDIKQGLDLKSFETLLTEERISHFLTLPSVYKTILMAELQPGDALKTVIVAGESCEQSLVERHQVNSAWQHCRLFNEYGPTEACVWSSFYECTHHAGGTVPIGTTVPHAELYVLDNNLQLCSPGVIGELYVGGENLARGYHNAPALTREKFIESPFQQGQRLYKTGDLVRCLAKKDGKPSVLEYIGRLDHQIKIRGFRIELGEIESAIVASELVSEVVVLAKALDPAQITQHLVAYVVANEASCESFYNEKGLDESEFREALQTALTKTLLNHKIPSAFVLLDKLPKTPNGKVDRAVLQARAVPTQLSQKYIAPKTDIEKQLCEIWQNLLKLRKVGITENFFAIGGDSILAIQVVTQAGRQGLVLTTRQIFESQTIEKLAPLVNSEIQVVAPQQAISGEQTLIPIQREFLSSDLVDQHHYNQSVLLTLPKAFSIDALQSIVSSIYQRHDVLRLCVAGSSATYIPFSEQLAERAVKKVDLSQLDGDAWEAELVKRGTEEKAGLSLTDADVFRAVLFDGKAEHRRLLLTMHHMVVDGVSWRILLQDMASAFELWQQQQPMVLAPKTSSFQQWGDFLLEYANSEILQSEKDYWLAQSQEPVPAIPVDHEGIVDNRLASADILKFQLRETETQALLNSCNAAYRTGVNDLLLSALYLALHKWTGSNVFRIDLESHGREELTNTLDLTQTIGWFSSVFPITLSSPSAASLGVVIKSVKQQLRSVPNNGIGFGLLQRVLEDDTQRVAYNQTKGVSQILFNYLGQFDQVVGNESPFQEAPESSGDDVSLARQRDHMIELNGMVKGGKLSFSLRFNTLQYQHETMASLVQGIESALYEIIEYCQSEEAGGVTPVDFPLSRVNQGQLDEWYQAWPDMEKLYTTTGMQQGMLFHSSMDISAYLTQLSVDIEGPLNAVAMQQAWQAVISRHDVFRTVFVKDHSHQIVLPEVALPFTHFDWSEFSEPEQQTKLTRFLQEDRASGFDLHQVPLTRVALIAFSEQHHCLIWSNHHALSDGWSLPLVMKEVMSIYKVAYNNSNMGSLASVLPAAPAYESYIAWLQQQDKEKARAFWKDTLAGIESPTQIHLEYVFDGEVAGPAKQTLSLTSVMTAELQSLARQHQVTLNTLVQAAWAYAIHQHNGDQQVVFGETVSGRPPELKDVDQIVGLFINSLPVVVNIDPAQDIGTWLRDLHQASIDRAENGYLPLSEIQSLSPLGQSGGKERNLFDTLVVFENYPVDKEIQNIVAGSDLIVSDIKNEERTNYALTLMVLPEGKNLNGQLSFELGYRHEQFDSDTVASFLLQFELILKMLSGQFTQSVGELAVLSPDHEHRLSVWNDTDSDYPHEKCLHELFEQQVQQQPDAVAAIFGQEQVTYAQLNCRANQLAHYLVAQGVKPDSVVGVCIERSMDTLLATLAVMKAGGAYLPMDPAYPKARLDHMVENSGVKWVITHKNMRSLLAVEQAICLDDAVFASKLSQLQDSNLPKAGLALTSCNLAYLIYTSGSTGNPKGVMVEHRNATNFLFSMQKAPGMTSEDTLLAVTSLSFDIHVLELYLPLSFGGRVVITANEAVTSPDDLEALLQEHSITIMQATPATWKMLVNNGWQPQKKVKVLCGGEAITEDLKDALMGLKSVELWNMYGPTETTVWSATQRIESRISLGAPIANTKFYVLDRHLNQVPVGVAGELYIGGAGVARGYFNKPELTAERFINNPFAVDGESRLYKTGDLVRWSAVIDGSNGSLEYIGRIDHQVKIRGYRIELGEIEARLNRNPEIKESVVVAHGEEGNKKLVAFYLPKDANGGRPVEINHNDLKSDLQQVLPEYMLPATFVRLDLIPLTPNGKVNRLALENTYVNLESVRAYVAPRNDIEKQLIRIWAEVLTLESEKIGINDSFFELGGHSLLATQVVTKVRSQIKVDLHLRSLFEKDSIAGLAELIRNSEKGKLPKILPADRAELVEQGKESLPLSYVQERLWFIDQLDPGSANYNNPGAVTIKSDAKHPLTIDRVEEAINLIVARHDNLRTVFPSVDGNVQQVILDQLDFKLESVDLSWIENQEARNQEAQELCQNEASTPFNLSQGPLIRGKLIKLCENEHIFMLNMHHIISDNWSMGVMIKEFRLIMAAFEQGITPALPPLPIQYLDYSIWQRKYMEESGLLQKQMDYWQDKLTGVEERLNLATDYPRPDTPNFAGATEVFRLDAGLTNELKLLTEKQGCTLYMTLQAAFKSLLYRYTGQEDICFGGSIANRQNEETEGLIGMFANTLVFRDRIEGEDSFTSLLAQVKKTCLEAYEHQDTPFEKIVDLVQPERTVGISPLFQVMFVLHNVPMDLSEEDIQDYPLKVNSSRFDLIVHFTETPKGLEGMIVYKTALYKQQTIERMVTHFIALCNSIVAEPETKICYLDFLGAEEKHRLLVEYNDNQSGYPNQKTIHQLFAEQVVKNPNQIAVVEALLPGNACEHEFKQLTFQQLYDQSCQLALYLQSKGVKPDTLIGLCAQRSLEMIVGIMGILQAGGAYVPLDPDYPEDRLAYMLEDSQAGIVITQDCIKGKVKALVNEHTQIIALDDNGSLGADHTIELIAKDIKLREDVGPANLAYVIYTSGSTGKPKGVMIEHRMVVDYCYSVVERMNLHHCNTFGAVSSFSSDLGNLALYVPMLFSKTLHLFSNEYVNNPIELHSYMDRQPIDCMKVTPSHFEMFKVSDEKILTVSKALIFAGEPLTKNIVDLVNVLNPGCNVFNNYGPTETTISKISSSELTNLNTAKVTSVYLGKPLNNTQVYILDSKNNPVPMGVPGELHIAGNGLARGYLNRPKLTEEKFIPNPFVTGQVAGGARMYKTGDLARWLDDGNIEYMGRIDTQVKIRGFRIETGEIESRLEKHLEVKDSAVVAQGDNGHKRLIAYYVAKDDAIRVSNDDFRSWLEQSLPEYMLPAAFVRLEVIPLMPNGKVDRRKLEQMDISLESGQVYVAPRNKLEEKLVAIWSEILQLAPEKIGVNDDFFSLGGHSLLAVLLVSKLKREVGISLPLQALFNLKTISGTAGFIETAQNQLEEPLEEAIDEDEFVAGAL</sequence>
<dbReference type="Pfam" id="PF00550">
    <property type="entry name" value="PP-binding"/>
    <property type="match status" value="5"/>
</dbReference>
<dbReference type="Gene3D" id="3.30.300.30">
    <property type="match status" value="5"/>
</dbReference>
<proteinExistence type="predicted"/>
<dbReference type="PANTHER" id="PTHR45527:SF1">
    <property type="entry name" value="FATTY ACID SYNTHASE"/>
    <property type="match status" value="1"/>
</dbReference>
<dbReference type="CDD" id="cd05931">
    <property type="entry name" value="FAAL"/>
    <property type="match status" value="1"/>
</dbReference>
<dbReference type="InterPro" id="IPR001736">
    <property type="entry name" value="PLipase_D/transphosphatidylase"/>
</dbReference>
<evidence type="ECO:0000259" key="8">
    <source>
        <dbReference type="PROSITE" id="PS50075"/>
    </source>
</evidence>
<dbReference type="SMART" id="SM00823">
    <property type="entry name" value="PKS_PP"/>
    <property type="match status" value="5"/>
</dbReference>
<comment type="caution">
    <text evidence="10">The sequence shown here is derived from an EMBL/GenBank/DDBJ whole genome shotgun (WGS) entry which is preliminary data.</text>
</comment>
<keyword evidence="4" id="KW-0677">Repeat</keyword>
<dbReference type="EMBL" id="JBHSVR010000001">
    <property type="protein sequence ID" value="MFC6632384.1"/>
    <property type="molecule type" value="Genomic_DNA"/>
</dbReference>
<dbReference type="InterPro" id="IPR036736">
    <property type="entry name" value="ACP-like_sf"/>
</dbReference>
<protein>
    <submittedName>
        <fullName evidence="10">Non-ribosomal peptide synthase/polyketide synthase</fullName>
    </submittedName>
</protein>
<dbReference type="CDD" id="cd19534">
    <property type="entry name" value="E_NRPS"/>
    <property type="match status" value="1"/>
</dbReference>
<dbReference type="InterPro" id="IPR023213">
    <property type="entry name" value="CAT-like_dom_sf"/>
</dbReference>
<feature type="domain" description="Carrier" evidence="8">
    <location>
        <begin position="5351"/>
        <end position="5428"/>
    </location>
</feature>
<dbReference type="Gene3D" id="1.10.1200.10">
    <property type="entry name" value="ACP-like"/>
    <property type="match status" value="4"/>
</dbReference>
<feature type="domain" description="Carrier" evidence="8">
    <location>
        <begin position="2720"/>
        <end position="2794"/>
    </location>
</feature>
<dbReference type="InterPro" id="IPR040097">
    <property type="entry name" value="FAAL/FAAC"/>
</dbReference>
<feature type="domain" description="Carrier" evidence="8">
    <location>
        <begin position="1620"/>
        <end position="1700"/>
    </location>
</feature>
<name>A0ABW1YIA4_9GAMM</name>
<gene>
    <name evidence="10" type="ORF">ACFQBM_03785</name>
</gene>
<dbReference type="InterPro" id="IPR010060">
    <property type="entry name" value="NRPS_synth"/>
</dbReference>
<dbReference type="PROSITE" id="PS50206">
    <property type="entry name" value="RHODANESE_3"/>
    <property type="match status" value="1"/>
</dbReference>
<dbReference type="Pfam" id="PF23024">
    <property type="entry name" value="AMP-dom_DIP2-like"/>
    <property type="match status" value="1"/>
</dbReference>
<dbReference type="InterPro" id="IPR006162">
    <property type="entry name" value="Ppantetheine_attach_site"/>
</dbReference>
<dbReference type="SUPFAM" id="SSF56801">
    <property type="entry name" value="Acetyl-CoA synthetase-like"/>
    <property type="match status" value="5"/>
</dbReference>
<dbReference type="PANTHER" id="PTHR45527">
    <property type="entry name" value="NONRIBOSOMAL PEPTIDE SYNTHETASE"/>
    <property type="match status" value="1"/>
</dbReference>
<dbReference type="CDD" id="cd19543">
    <property type="entry name" value="DCL_NRPS"/>
    <property type="match status" value="1"/>
</dbReference>
<dbReference type="NCBIfam" id="TIGR01733">
    <property type="entry name" value="AA-adenyl-dom"/>
    <property type="match status" value="4"/>
</dbReference>
<dbReference type="InterPro" id="IPR025110">
    <property type="entry name" value="AMP-bd_C"/>
</dbReference>
<dbReference type="InterPro" id="IPR010071">
    <property type="entry name" value="AA_adenyl_dom"/>
</dbReference>
<dbReference type="Pfam" id="PF00501">
    <property type="entry name" value="AMP-binding"/>
    <property type="match status" value="5"/>
</dbReference>
<dbReference type="InterPro" id="IPR045851">
    <property type="entry name" value="AMP-bd_C_sf"/>
</dbReference>
<dbReference type="Gene3D" id="3.30.559.30">
    <property type="entry name" value="Nonribosomal peptide synthetase, condensation domain"/>
    <property type="match status" value="5"/>
</dbReference>
<dbReference type="RefSeq" id="WP_193193445.1">
    <property type="nucleotide sequence ID" value="NZ_JACZFR010000047.1"/>
</dbReference>
<dbReference type="Pfam" id="PF00668">
    <property type="entry name" value="Condensation"/>
    <property type="match status" value="5"/>
</dbReference>
<dbReference type="PROSITE" id="PS00012">
    <property type="entry name" value="PHOSPHOPANTETHEINE"/>
    <property type="match status" value="4"/>
</dbReference>
<keyword evidence="3" id="KW-0597">Phosphoprotein</keyword>
<dbReference type="Proteomes" id="UP001596425">
    <property type="component" value="Unassembled WGS sequence"/>
</dbReference>
<accession>A0ABW1YIA4</accession>
<feature type="domain" description="Carrier" evidence="8">
    <location>
        <begin position="4256"/>
        <end position="4333"/>
    </location>
</feature>
<organism evidence="10 11">
    <name type="scientific">Microbulbifer taiwanensis</name>
    <dbReference type="NCBI Taxonomy" id="986746"/>
    <lineage>
        <taxon>Bacteria</taxon>
        <taxon>Pseudomonadati</taxon>
        <taxon>Pseudomonadota</taxon>
        <taxon>Gammaproteobacteria</taxon>
        <taxon>Cellvibrionales</taxon>
        <taxon>Microbulbiferaceae</taxon>
        <taxon>Microbulbifer</taxon>
    </lineage>
</organism>
<dbReference type="InterPro" id="IPR001242">
    <property type="entry name" value="Condensation_dom"/>
</dbReference>
<dbReference type="InterPro" id="IPR042099">
    <property type="entry name" value="ANL_N_sf"/>
</dbReference>
<evidence type="ECO:0000256" key="1">
    <source>
        <dbReference type="ARBA" id="ARBA00001957"/>
    </source>
</evidence>
<dbReference type="InterPro" id="IPR029058">
    <property type="entry name" value="AB_hydrolase_fold"/>
</dbReference>